<name>A0ABP8R5I5_9ACTN</name>
<organism evidence="14 15">
    <name type="scientific">Actinoallomurus oryzae</name>
    <dbReference type="NCBI Taxonomy" id="502180"/>
    <lineage>
        <taxon>Bacteria</taxon>
        <taxon>Bacillati</taxon>
        <taxon>Actinomycetota</taxon>
        <taxon>Actinomycetes</taxon>
        <taxon>Streptosporangiales</taxon>
        <taxon>Thermomonosporaceae</taxon>
        <taxon>Actinoallomurus</taxon>
    </lineage>
</organism>
<evidence type="ECO:0000259" key="13">
    <source>
        <dbReference type="Pfam" id="PF23539"/>
    </source>
</evidence>
<evidence type="ECO:0000256" key="3">
    <source>
        <dbReference type="ARBA" id="ARBA00022553"/>
    </source>
</evidence>
<dbReference type="CDD" id="cd16917">
    <property type="entry name" value="HATPase_UhpB-NarQ-NarX-like"/>
    <property type="match status" value="1"/>
</dbReference>
<keyword evidence="3" id="KW-0597">Phosphoprotein</keyword>
<feature type="transmembrane region" description="Helical" evidence="10">
    <location>
        <begin position="60"/>
        <end position="93"/>
    </location>
</feature>
<evidence type="ECO:0000256" key="1">
    <source>
        <dbReference type="ARBA" id="ARBA00000085"/>
    </source>
</evidence>
<keyword evidence="5" id="KW-0547">Nucleotide-binding</keyword>
<dbReference type="Pfam" id="PF02518">
    <property type="entry name" value="HATPase_c"/>
    <property type="match status" value="1"/>
</dbReference>
<dbReference type="GO" id="GO:0016301">
    <property type="term" value="F:kinase activity"/>
    <property type="evidence" value="ECO:0007669"/>
    <property type="project" value="UniProtKB-KW"/>
</dbReference>
<keyword evidence="8" id="KW-0902">Two-component regulatory system</keyword>
<keyword evidence="7" id="KW-0067">ATP-binding</keyword>
<feature type="transmembrane region" description="Helical" evidence="10">
    <location>
        <begin position="125"/>
        <end position="143"/>
    </location>
</feature>
<feature type="domain" description="Histidine kinase/HSP90-like ATPase" evidence="11">
    <location>
        <begin position="297"/>
        <end position="386"/>
    </location>
</feature>
<dbReference type="EMBL" id="BAABHF010000061">
    <property type="protein sequence ID" value="GAA4518848.1"/>
    <property type="molecule type" value="Genomic_DNA"/>
</dbReference>
<feature type="domain" description="DUF7134" evidence="13">
    <location>
        <begin position="6"/>
        <end position="138"/>
    </location>
</feature>
<accession>A0ABP8R5I5</accession>
<comment type="catalytic activity">
    <reaction evidence="1">
        <text>ATP + protein L-histidine = ADP + protein N-phospho-L-histidine.</text>
        <dbReference type="EC" id="2.7.13.3"/>
    </reaction>
</comment>
<evidence type="ECO:0000256" key="9">
    <source>
        <dbReference type="SAM" id="Coils"/>
    </source>
</evidence>
<dbReference type="Pfam" id="PF23539">
    <property type="entry name" value="DUF7134"/>
    <property type="match status" value="1"/>
</dbReference>
<dbReference type="InterPro" id="IPR055558">
    <property type="entry name" value="DUF7134"/>
</dbReference>
<keyword evidence="4" id="KW-0808">Transferase</keyword>
<feature type="domain" description="Signal transduction histidine kinase subgroup 3 dimerisation and phosphoacceptor" evidence="12">
    <location>
        <begin position="175"/>
        <end position="240"/>
    </location>
</feature>
<dbReference type="RefSeq" id="WP_345475101.1">
    <property type="nucleotide sequence ID" value="NZ_BAABHF010000061.1"/>
</dbReference>
<protein>
    <recommendedName>
        <fullName evidence="2">histidine kinase</fullName>
        <ecNumber evidence="2">2.7.13.3</ecNumber>
    </recommendedName>
</protein>
<evidence type="ECO:0000256" key="7">
    <source>
        <dbReference type="ARBA" id="ARBA00022840"/>
    </source>
</evidence>
<dbReference type="InterPro" id="IPR050482">
    <property type="entry name" value="Sensor_HK_TwoCompSys"/>
</dbReference>
<dbReference type="PANTHER" id="PTHR24421">
    <property type="entry name" value="NITRATE/NITRITE SENSOR PROTEIN NARX-RELATED"/>
    <property type="match status" value="1"/>
</dbReference>
<sequence>MESVRSVVRRHPWGADAGLALLLALMGAPATAARDPGVAGWPIFVLIFLPLVWRRRAPLVVYWTVFLTWVAANATVDLPGSVLALPAVLYAVARYRPRHALWPVLAAVEIDLAVTWLLGHQSGATVIQANAVAATAVLLGMNLRTHRAYLAALEERARRLERERDQQARLAAAAERTRIAREMHDIVAHNLAVIVALADAAALTTMTAPRGAADKMEKVAATGREALGEMRHLLGLMREGREAAPSVPVPEPSGPALVPQPGFDDIDQLLDQVRAAGLPVVLTREGEPGRWGPGAGLAVYRIVQEALTNTIKHGGPGAGAHVRLRYTSAGVDLEVTDDGPHRPGRARPPADGHGLAGMAERAASYGGNVEAGPLPDAGWRVRTSLRFGDAA</sequence>
<dbReference type="Gene3D" id="3.30.565.10">
    <property type="entry name" value="Histidine kinase-like ATPase, C-terminal domain"/>
    <property type="match status" value="1"/>
</dbReference>
<proteinExistence type="predicted"/>
<evidence type="ECO:0000256" key="4">
    <source>
        <dbReference type="ARBA" id="ARBA00022679"/>
    </source>
</evidence>
<comment type="caution">
    <text evidence="14">The sequence shown here is derived from an EMBL/GenBank/DDBJ whole genome shotgun (WGS) entry which is preliminary data.</text>
</comment>
<dbReference type="InterPro" id="IPR036890">
    <property type="entry name" value="HATPase_C_sf"/>
</dbReference>
<keyword evidence="9" id="KW-0175">Coiled coil</keyword>
<evidence type="ECO:0000256" key="6">
    <source>
        <dbReference type="ARBA" id="ARBA00022777"/>
    </source>
</evidence>
<evidence type="ECO:0000256" key="5">
    <source>
        <dbReference type="ARBA" id="ARBA00022741"/>
    </source>
</evidence>
<evidence type="ECO:0000313" key="14">
    <source>
        <dbReference type="EMBL" id="GAA4518848.1"/>
    </source>
</evidence>
<reference evidence="15" key="1">
    <citation type="journal article" date="2019" name="Int. J. Syst. Evol. Microbiol.">
        <title>The Global Catalogue of Microorganisms (GCM) 10K type strain sequencing project: providing services to taxonomists for standard genome sequencing and annotation.</title>
        <authorList>
            <consortium name="The Broad Institute Genomics Platform"/>
            <consortium name="The Broad Institute Genome Sequencing Center for Infectious Disease"/>
            <person name="Wu L."/>
            <person name="Ma J."/>
        </authorList>
    </citation>
    <scope>NUCLEOTIDE SEQUENCE [LARGE SCALE GENOMIC DNA]</scope>
    <source>
        <strain evidence="15">JCM 17933</strain>
    </source>
</reference>
<dbReference type="InterPro" id="IPR011712">
    <property type="entry name" value="Sig_transdc_His_kin_sub3_dim/P"/>
</dbReference>
<evidence type="ECO:0000313" key="15">
    <source>
        <dbReference type="Proteomes" id="UP001500503"/>
    </source>
</evidence>
<dbReference type="Gene3D" id="1.20.5.1930">
    <property type="match status" value="1"/>
</dbReference>
<dbReference type="EC" id="2.7.13.3" evidence="2"/>
<dbReference type="Proteomes" id="UP001500503">
    <property type="component" value="Unassembled WGS sequence"/>
</dbReference>
<keyword evidence="6 14" id="KW-0418">Kinase</keyword>
<feature type="coiled-coil region" evidence="9">
    <location>
        <begin position="143"/>
        <end position="177"/>
    </location>
</feature>
<gene>
    <name evidence="14" type="ORF">GCM10023191_093580</name>
</gene>
<dbReference type="PANTHER" id="PTHR24421:SF10">
    <property type="entry name" value="NITRATE_NITRITE SENSOR PROTEIN NARQ"/>
    <property type="match status" value="1"/>
</dbReference>
<evidence type="ECO:0000259" key="12">
    <source>
        <dbReference type="Pfam" id="PF07730"/>
    </source>
</evidence>
<keyword evidence="10" id="KW-1133">Transmembrane helix</keyword>
<dbReference type="SUPFAM" id="SSF55874">
    <property type="entry name" value="ATPase domain of HSP90 chaperone/DNA topoisomerase II/histidine kinase"/>
    <property type="match status" value="1"/>
</dbReference>
<evidence type="ECO:0000259" key="11">
    <source>
        <dbReference type="Pfam" id="PF02518"/>
    </source>
</evidence>
<keyword evidence="15" id="KW-1185">Reference proteome</keyword>
<keyword evidence="10" id="KW-0472">Membrane</keyword>
<evidence type="ECO:0000256" key="8">
    <source>
        <dbReference type="ARBA" id="ARBA00023012"/>
    </source>
</evidence>
<keyword evidence="10" id="KW-0812">Transmembrane</keyword>
<evidence type="ECO:0000256" key="10">
    <source>
        <dbReference type="SAM" id="Phobius"/>
    </source>
</evidence>
<dbReference type="Pfam" id="PF07730">
    <property type="entry name" value="HisKA_3"/>
    <property type="match status" value="1"/>
</dbReference>
<evidence type="ECO:0000256" key="2">
    <source>
        <dbReference type="ARBA" id="ARBA00012438"/>
    </source>
</evidence>
<dbReference type="InterPro" id="IPR003594">
    <property type="entry name" value="HATPase_dom"/>
</dbReference>